<dbReference type="InterPro" id="IPR036020">
    <property type="entry name" value="WW_dom_sf"/>
</dbReference>
<dbReference type="Proteomes" id="UP001516400">
    <property type="component" value="Unassembled WGS sequence"/>
</dbReference>
<comment type="caution">
    <text evidence="7">The sequence shown here is derived from an EMBL/GenBank/DDBJ whole genome shotgun (WGS) entry which is preliminary data.</text>
</comment>
<feature type="compositionally biased region" description="Basic and acidic residues" evidence="5">
    <location>
        <begin position="57"/>
        <end position="73"/>
    </location>
</feature>
<evidence type="ECO:0000313" key="8">
    <source>
        <dbReference type="Proteomes" id="UP001516400"/>
    </source>
</evidence>
<dbReference type="InterPro" id="IPR051583">
    <property type="entry name" value="YAP1"/>
</dbReference>
<feature type="region of interest" description="Disordered" evidence="5">
    <location>
        <begin position="239"/>
        <end position="298"/>
    </location>
</feature>
<organism evidence="7 8">
    <name type="scientific">Cryptolaemus montrouzieri</name>
    <dbReference type="NCBI Taxonomy" id="559131"/>
    <lineage>
        <taxon>Eukaryota</taxon>
        <taxon>Metazoa</taxon>
        <taxon>Ecdysozoa</taxon>
        <taxon>Arthropoda</taxon>
        <taxon>Hexapoda</taxon>
        <taxon>Insecta</taxon>
        <taxon>Pterygota</taxon>
        <taxon>Neoptera</taxon>
        <taxon>Endopterygota</taxon>
        <taxon>Coleoptera</taxon>
        <taxon>Polyphaga</taxon>
        <taxon>Cucujiformia</taxon>
        <taxon>Coccinelloidea</taxon>
        <taxon>Coccinellidae</taxon>
        <taxon>Scymninae</taxon>
        <taxon>Scymnini</taxon>
        <taxon>Cryptolaemus</taxon>
    </lineage>
</organism>
<dbReference type="EMBL" id="JABFTP020000021">
    <property type="protein sequence ID" value="KAL3269677.1"/>
    <property type="molecule type" value="Genomic_DNA"/>
</dbReference>
<evidence type="ECO:0000256" key="3">
    <source>
        <dbReference type="ARBA" id="ARBA00022490"/>
    </source>
</evidence>
<keyword evidence="8" id="KW-1185">Reference proteome</keyword>
<name>A0ABD2MTU9_9CUCU</name>
<dbReference type="PANTHER" id="PTHR17616:SF8">
    <property type="entry name" value="TRANSCRIPTIONAL COACTIVATOR YORKIE"/>
    <property type="match status" value="1"/>
</dbReference>
<keyword evidence="4" id="KW-0539">Nucleus</keyword>
<feature type="region of interest" description="Disordered" evidence="5">
    <location>
        <begin position="49"/>
        <end position="84"/>
    </location>
</feature>
<dbReference type="SUPFAM" id="SSF51045">
    <property type="entry name" value="WW domain"/>
    <property type="match status" value="1"/>
</dbReference>
<evidence type="ECO:0000256" key="2">
    <source>
        <dbReference type="ARBA" id="ARBA00004496"/>
    </source>
</evidence>
<accession>A0ABD2MTU9</accession>
<evidence type="ECO:0000259" key="6">
    <source>
        <dbReference type="PROSITE" id="PS50020"/>
    </source>
</evidence>
<evidence type="ECO:0000256" key="5">
    <source>
        <dbReference type="SAM" id="MobiDB-lite"/>
    </source>
</evidence>
<sequence length="298" mass="33760">MKNYRNLPSGWEARKDMYGRTYFINHNNKTTTWYDPRLTAQESISCTSNSNIGINTSEEKGRQITRQPSDRRSSKPNVSWANKKERIAGPPKSCRLECGNNNIKAVLWKRRHLIGGIICQPPFPKLPKRKFHNQEQSRRLLEIIFTREISANTSDLDDFNDFKFLQVMNLPNFLGSYASADLSSFIKEKKDNRETGCIEENENAGKPVPGPDKQSTDFNFKPNILPVVGTISLSECEEDGEKESEYVPPEIPGTSRRKSSLKRVSLALGPNVNLRKGPQENLAKGPNPILRQGAGRRI</sequence>
<dbReference type="GO" id="GO:0005737">
    <property type="term" value="C:cytoplasm"/>
    <property type="evidence" value="ECO:0007669"/>
    <property type="project" value="UniProtKB-SubCell"/>
</dbReference>
<dbReference type="PANTHER" id="PTHR17616">
    <property type="entry name" value="YES-ASSOCIATED PROTEIN YAP1 FAMILY MEMBER"/>
    <property type="match status" value="1"/>
</dbReference>
<dbReference type="GO" id="GO:0005634">
    <property type="term" value="C:nucleus"/>
    <property type="evidence" value="ECO:0007669"/>
    <property type="project" value="UniProtKB-SubCell"/>
</dbReference>
<gene>
    <name evidence="7" type="ORF">HHI36_008737</name>
</gene>
<dbReference type="AlphaFoldDB" id="A0ABD2MTU9"/>
<dbReference type="Gene3D" id="2.20.70.10">
    <property type="match status" value="1"/>
</dbReference>
<dbReference type="PROSITE" id="PS50020">
    <property type="entry name" value="WW_DOMAIN_2"/>
    <property type="match status" value="1"/>
</dbReference>
<dbReference type="PROSITE" id="PS01159">
    <property type="entry name" value="WW_DOMAIN_1"/>
    <property type="match status" value="1"/>
</dbReference>
<dbReference type="Pfam" id="PF00397">
    <property type="entry name" value="WW"/>
    <property type="match status" value="1"/>
</dbReference>
<dbReference type="CDD" id="cd00201">
    <property type="entry name" value="WW"/>
    <property type="match status" value="1"/>
</dbReference>
<dbReference type="SMART" id="SM00456">
    <property type="entry name" value="WW"/>
    <property type="match status" value="1"/>
</dbReference>
<evidence type="ECO:0000256" key="1">
    <source>
        <dbReference type="ARBA" id="ARBA00004123"/>
    </source>
</evidence>
<protein>
    <recommendedName>
        <fullName evidence="6">WW domain-containing protein</fullName>
    </recommendedName>
</protein>
<reference evidence="7 8" key="1">
    <citation type="journal article" date="2021" name="BMC Biol.">
        <title>Horizontally acquired antibacterial genes associated with adaptive radiation of ladybird beetles.</title>
        <authorList>
            <person name="Li H.S."/>
            <person name="Tang X.F."/>
            <person name="Huang Y.H."/>
            <person name="Xu Z.Y."/>
            <person name="Chen M.L."/>
            <person name="Du X.Y."/>
            <person name="Qiu B.Y."/>
            <person name="Chen P.T."/>
            <person name="Zhang W."/>
            <person name="Slipinski A."/>
            <person name="Escalona H.E."/>
            <person name="Waterhouse R.M."/>
            <person name="Zwick A."/>
            <person name="Pang H."/>
        </authorList>
    </citation>
    <scope>NUCLEOTIDE SEQUENCE [LARGE SCALE GENOMIC DNA]</scope>
    <source>
        <strain evidence="7">SYSU2018</strain>
    </source>
</reference>
<proteinExistence type="predicted"/>
<dbReference type="InterPro" id="IPR001202">
    <property type="entry name" value="WW_dom"/>
</dbReference>
<evidence type="ECO:0000256" key="4">
    <source>
        <dbReference type="ARBA" id="ARBA00023242"/>
    </source>
</evidence>
<comment type="subcellular location">
    <subcellularLocation>
        <location evidence="2">Cytoplasm</location>
    </subcellularLocation>
    <subcellularLocation>
        <location evidence="1">Nucleus</location>
    </subcellularLocation>
</comment>
<feature type="domain" description="WW" evidence="6">
    <location>
        <begin position="5"/>
        <end position="38"/>
    </location>
</feature>
<evidence type="ECO:0000313" key="7">
    <source>
        <dbReference type="EMBL" id="KAL3269677.1"/>
    </source>
</evidence>
<keyword evidence="3" id="KW-0963">Cytoplasm</keyword>